<proteinExistence type="predicted"/>
<evidence type="ECO:0000313" key="2">
    <source>
        <dbReference type="Proteomes" id="UP000024900"/>
    </source>
</evidence>
<dbReference type="Proteomes" id="UP000024900">
    <property type="component" value="Unassembled WGS sequence"/>
</dbReference>
<sequence length="110" mass="11748">MVSPLVALAISPRRLPAPLSAVEVTTSVAARAAPDRPKNDAMTATLASAAHRRAPSRRLVCPIDRHEGGRNLVVTKSLGRKLRGNAGDLDASLADWTPAQCARCLRRGFR</sequence>
<name>A0A837CA59_9BRAD</name>
<evidence type="ECO:0000313" key="1">
    <source>
        <dbReference type="EMBL" id="KGJ65821.1"/>
    </source>
</evidence>
<gene>
    <name evidence="1" type="ORF">BJA5080_02466</name>
</gene>
<dbReference type="EMBL" id="ADOU02000007">
    <property type="protein sequence ID" value="KGJ65821.1"/>
    <property type="molecule type" value="Genomic_DNA"/>
</dbReference>
<dbReference type="AlphaFoldDB" id="A0A837CA59"/>
<organism evidence="1 2">
    <name type="scientific">Bradyrhizobium diazoefficiens SEMIA 5080</name>
    <dbReference type="NCBI Taxonomy" id="754504"/>
    <lineage>
        <taxon>Bacteria</taxon>
        <taxon>Pseudomonadati</taxon>
        <taxon>Pseudomonadota</taxon>
        <taxon>Alphaproteobacteria</taxon>
        <taxon>Hyphomicrobiales</taxon>
        <taxon>Nitrobacteraceae</taxon>
        <taxon>Bradyrhizobium</taxon>
    </lineage>
</organism>
<protein>
    <submittedName>
        <fullName evidence="1">Uncharacterized protein</fullName>
    </submittedName>
</protein>
<accession>A0A837CA59</accession>
<comment type="caution">
    <text evidence="1">The sequence shown here is derived from an EMBL/GenBank/DDBJ whole genome shotgun (WGS) entry which is preliminary data.</text>
</comment>
<reference evidence="1 2" key="1">
    <citation type="journal article" date="2014" name="BMC Genomics">
        <title>Comparative genomics of Bradyrhizobium japonicum CPAC 15 and Bradyrhizobium diazoefficiens CPAC 7: elite model strains for understanding symbiotic performance with soybean.</title>
        <authorList>
            <person name="Siqueira A.F."/>
            <person name="Ormeno-Orrillo E."/>
            <person name="Souza R.C."/>
            <person name="Rodrigues E.P."/>
            <person name="Almeida L.G."/>
            <person name="Barcellos F.G."/>
            <person name="Batista J.S."/>
            <person name="Nakatami A.S."/>
            <person name="Martinez-Romero E."/>
            <person name="Vasconcelos A.T."/>
            <person name="Hungria M."/>
        </authorList>
    </citation>
    <scope>NUCLEOTIDE SEQUENCE [LARGE SCALE GENOMIC DNA]</scope>
    <source>
        <strain evidence="1 2">SEMIA 5080</strain>
    </source>
</reference>